<feature type="non-terminal residue" evidence="2">
    <location>
        <position position="107"/>
    </location>
</feature>
<protein>
    <submittedName>
        <fullName evidence="2">Uncharacterized protein</fullName>
    </submittedName>
</protein>
<reference evidence="2" key="1">
    <citation type="submission" date="2023-10" db="EMBL/GenBank/DDBJ databases">
        <title>Genome assembly of Pristionchus species.</title>
        <authorList>
            <person name="Yoshida K."/>
            <person name="Sommer R.J."/>
        </authorList>
    </citation>
    <scope>NUCLEOTIDE SEQUENCE</scope>
    <source>
        <strain evidence="2">RS0144</strain>
    </source>
</reference>
<dbReference type="EMBL" id="BTSX01000001">
    <property type="protein sequence ID" value="GMS79168.1"/>
    <property type="molecule type" value="Genomic_DNA"/>
</dbReference>
<name>A0AAV5SEU0_9BILA</name>
<evidence type="ECO:0000313" key="3">
    <source>
        <dbReference type="Proteomes" id="UP001432027"/>
    </source>
</evidence>
<dbReference type="AlphaFoldDB" id="A0AAV5SEU0"/>
<accession>A0AAV5SEU0</accession>
<evidence type="ECO:0000313" key="2">
    <source>
        <dbReference type="EMBL" id="GMS79168.1"/>
    </source>
</evidence>
<proteinExistence type="predicted"/>
<comment type="caution">
    <text evidence="2">The sequence shown here is derived from an EMBL/GenBank/DDBJ whole genome shotgun (WGS) entry which is preliminary data.</text>
</comment>
<feature type="region of interest" description="Disordered" evidence="1">
    <location>
        <begin position="67"/>
        <end position="107"/>
    </location>
</feature>
<gene>
    <name evidence="2" type="ORF">PENTCL1PPCAC_1343</name>
</gene>
<feature type="non-terminal residue" evidence="2">
    <location>
        <position position="1"/>
    </location>
</feature>
<evidence type="ECO:0000256" key="1">
    <source>
        <dbReference type="SAM" id="MobiDB-lite"/>
    </source>
</evidence>
<feature type="compositionally biased region" description="Polar residues" evidence="1">
    <location>
        <begin position="75"/>
        <end position="86"/>
    </location>
</feature>
<sequence>AVDRYAELEKKRSAFSALSAEAKVLAAAAPPIKVNAVPVGQRRSDKKNRARYSDGIGAEAVAIHANADSAKQKKGTVSSTVTPQNGTKKEMSVREMKAELAKKGGKK</sequence>
<dbReference type="Proteomes" id="UP001432027">
    <property type="component" value="Unassembled WGS sequence"/>
</dbReference>
<keyword evidence="3" id="KW-1185">Reference proteome</keyword>
<organism evidence="2 3">
    <name type="scientific">Pristionchus entomophagus</name>
    <dbReference type="NCBI Taxonomy" id="358040"/>
    <lineage>
        <taxon>Eukaryota</taxon>
        <taxon>Metazoa</taxon>
        <taxon>Ecdysozoa</taxon>
        <taxon>Nematoda</taxon>
        <taxon>Chromadorea</taxon>
        <taxon>Rhabditida</taxon>
        <taxon>Rhabditina</taxon>
        <taxon>Diplogasteromorpha</taxon>
        <taxon>Diplogasteroidea</taxon>
        <taxon>Neodiplogasteridae</taxon>
        <taxon>Pristionchus</taxon>
    </lineage>
</organism>
<feature type="compositionally biased region" description="Basic and acidic residues" evidence="1">
    <location>
        <begin position="87"/>
        <end position="107"/>
    </location>
</feature>